<dbReference type="AlphaFoldDB" id="A0A9Q0IBC6"/>
<accession>A0A9Q0IBC6</accession>
<evidence type="ECO:0000313" key="1">
    <source>
        <dbReference type="EMBL" id="KAJ3592075.1"/>
    </source>
</evidence>
<keyword evidence="2" id="KW-1185">Reference proteome</keyword>
<dbReference type="Proteomes" id="UP001148018">
    <property type="component" value="Unassembled WGS sequence"/>
</dbReference>
<protein>
    <submittedName>
        <fullName evidence="1">Uncharacterized protein</fullName>
    </submittedName>
</protein>
<comment type="caution">
    <text evidence="1">The sequence shown here is derived from an EMBL/GenBank/DDBJ whole genome shotgun (WGS) entry which is preliminary data.</text>
</comment>
<evidence type="ECO:0000313" key="2">
    <source>
        <dbReference type="Proteomes" id="UP001148018"/>
    </source>
</evidence>
<dbReference type="EMBL" id="JANIIK010000113">
    <property type="protein sequence ID" value="KAJ3592075.1"/>
    <property type="molecule type" value="Genomic_DNA"/>
</dbReference>
<organism evidence="1 2">
    <name type="scientific">Muraenolepis orangiensis</name>
    <name type="common">Patagonian moray cod</name>
    <dbReference type="NCBI Taxonomy" id="630683"/>
    <lineage>
        <taxon>Eukaryota</taxon>
        <taxon>Metazoa</taxon>
        <taxon>Chordata</taxon>
        <taxon>Craniata</taxon>
        <taxon>Vertebrata</taxon>
        <taxon>Euteleostomi</taxon>
        <taxon>Actinopterygii</taxon>
        <taxon>Neopterygii</taxon>
        <taxon>Teleostei</taxon>
        <taxon>Neoteleostei</taxon>
        <taxon>Acanthomorphata</taxon>
        <taxon>Zeiogadaria</taxon>
        <taxon>Gadariae</taxon>
        <taxon>Gadiformes</taxon>
        <taxon>Muraenolepidoidei</taxon>
        <taxon>Muraenolepididae</taxon>
        <taxon>Muraenolepis</taxon>
    </lineage>
</organism>
<name>A0A9Q0IBC6_9TELE</name>
<proteinExistence type="predicted"/>
<reference evidence="1" key="1">
    <citation type="submission" date="2022-07" db="EMBL/GenBank/DDBJ databases">
        <title>Chromosome-level genome of Muraenolepis orangiensis.</title>
        <authorList>
            <person name="Kim J."/>
        </authorList>
    </citation>
    <scope>NUCLEOTIDE SEQUENCE</scope>
    <source>
        <strain evidence="1">KU_S4_2022</strain>
        <tissue evidence="1">Muscle</tissue>
    </source>
</reference>
<sequence length="88" mass="10170">MPGVESWYQRAGTRELVPESWYQRAGTRELVPESWYQRAERRIVRLYHTLSTPSPLEESEAPCCAELLVIPWPLSSHWLSNTSLNGLV</sequence>
<gene>
    <name evidence="1" type="ORF">NHX12_007204</name>
</gene>